<evidence type="ECO:0008006" key="4">
    <source>
        <dbReference type="Google" id="ProtNLM"/>
    </source>
</evidence>
<keyword evidence="3" id="KW-1185">Reference proteome</keyword>
<evidence type="ECO:0000256" key="1">
    <source>
        <dbReference type="ARBA" id="ARBA00022679"/>
    </source>
</evidence>
<proteinExistence type="predicted"/>
<dbReference type="Gene3D" id="3.40.50.10540">
    <property type="entry name" value="Crotonobetainyl-coa:carnitine coa-transferase, domain 1"/>
    <property type="match status" value="1"/>
</dbReference>
<dbReference type="InterPro" id="IPR044855">
    <property type="entry name" value="CoA-Trfase_III_dom3_sf"/>
</dbReference>
<dbReference type="Pfam" id="PF02515">
    <property type="entry name" value="CoA_transf_3"/>
    <property type="match status" value="1"/>
</dbReference>
<dbReference type="OrthoDB" id="9806585at2"/>
<protein>
    <recommendedName>
        <fullName evidence="4">Carnitine dehydratase</fullName>
    </recommendedName>
</protein>
<dbReference type="RefSeq" id="WP_068956405.1">
    <property type="nucleotide sequence ID" value="NZ_LGLV01000014.1"/>
</dbReference>
<accession>A0A1C7NWS1</accession>
<name>A0A1C7NWS1_9HYPH</name>
<dbReference type="InterPro" id="IPR023606">
    <property type="entry name" value="CoA-Trfase_III_dom_1_sf"/>
</dbReference>
<evidence type="ECO:0000313" key="3">
    <source>
        <dbReference type="Proteomes" id="UP000093111"/>
    </source>
</evidence>
<comment type="caution">
    <text evidence="2">The sequence shown here is derived from an EMBL/GenBank/DDBJ whole genome shotgun (WGS) entry which is preliminary data.</text>
</comment>
<gene>
    <name evidence="2" type="ORF">ADU59_21620</name>
</gene>
<dbReference type="STRING" id="1612624.ADU59_21620"/>
<dbReference type="InterPro" id="IPR050483">
    <property type="entry name" value="CoA-transferase_III_domain"/>
</dbReference>
<dbReference type="InterPro" id="IPR003673">
    <property type="entry name" value="CoA-Trfase_fam_III"/>
</dbReference>
<reference evidence="2 3" key="1">
    <citation type="journal article" date="2016" name="Syst. Appl. Microbiol.">
        <title>Pararhizobium polonicum sp. nov. isolated from tumors on stone fruit rootstocks.</title>
        <authorList>
            <person name="Pulawska J."/>
            <person name="Kuzmanovic N."/>
            <person name="Willems A."/>
            <person name="Pothier J.F."/>
        </authorList>
    </citation>
    <scope>NUCLEOTIDE SEQUENCE [LARGE SCALE GENOMIC DNA]</scope>
    <source>
        <strain evidence="2 3">F5.1</strain>
    </source>
</reference>
<dbReference type="PANTHER" id="PTHR48207">
    <property type="entry name" value="SUCCINATE--HYDROXYMETHYLGLUTARATE COA-TRANSFERASE"/>
    <property type="match status" value="1"/>
</dbReference>
<keyword evidence="1" id="KW-0808">Transferase</keyword>
<evidence type="ECO:0000313" key="2">
    <source>
        <dbReference type="EMBL" id="OBZ93453.1"/>
    </source>
</evidence>
<dbReference type="AlphaFoldDB" id="A0A1C7NWS1"/>
<dbReference type="EMBL" id="LGLV01000014">
    <property type="protein sequence ID" value="OBZ93453.1"/>
    <property type="molecule type" value="Genomic_DNA"/>
</dbReference>
<dbReference type="PANTHER" id="PTHR48207:SF3">
    <property type="entry name" value="SUCCINATE--HYDROXYMETHYLGLUTARATE COA-TRANSFERASE"/>
    <property type="match status" value="1"/>
</dbReference>
<dbReference type="Proteomes" id="UP000093111">
    <property type="component" value="Unassembled WGS sequence"/>
</dbReference>
<organism evidence="2 3">
    <name type="scientific">Pararhizobium polonicum</name>
    <dbReference type="NCBI Taxonomy" id="1612624"/>
    <lineage>
        <taxon>Bacteria</taxon>
        <taxon>Pseudomonadati</taxon>
        <taxon>Pseudomonadota</taxon>
        <taxon>Alphaproteobacteria</taxon>
        <taxon>Hyphomicrobiales</taxon>
        <taxon>Rhizobiaceae</taxon>
        <taxon>Rhizobium/Agrobacterium group</taxon>
        <taxon>Pararhizobium</taxon>
    </lineage>
</organism>
<dbReference type="GO" id="GO:0008410">
    <property type="term" value="F:CoA-transferase activity"/>
    <property type="evidence" value="ECO:0007669"/>
    <property type="project" value="TreeGrafter"/>
</dbReference>
<dbReference type="Gene3D" id="3.30.1540.10">
    <property type="entry name" value="formyl-coa transferase, domain 3"/>
    <property type="match status" value="1"/>
</dbReference>
<sequence length="394" mass="42881">MSETTHKGPLAGIRVLDVSIMAAGPWTTAILGMLGAEVIKVEPPAGDGTRWALPTQRGMGTNFIAMNVNKKDIMLDLKTEEGAAYAKALAADCDVFVQNFRVGAMKRLGLDYDVLSTINPKLIYCSISGFGHMGPLATVGCGDPIMQAFSGFAAQNGAEGDLAESFRFTGFLDLSTGAIAVQDILAALVWRQETGRGQDINLSMLEAAMEMQFTRISELFGAQQASSPSGSANPAFAPDRAYIAEDREIFVSVTRARQWQALCKALEREDLLSDNRFVNNRARCANRDALDEILLGIFVHKPSVWWLRLLKRAGIPCVVAHDYESFRYHQQIVENEMIAEVRTAQWGDVSVGGLPWHFEGTPCSVRAPSEPGADTDEILRPLSDTAPALLKDIA</sequence>
<dbReference type="SUPFAM" id="SSF89796">
    <property type="entry name" value="CoA-transferase family III (CaiB/BaiF)"/>
    <property type="match status" value="1"/>
</dbReference>